<keyword evidence="3" id="KW-1185">Reference proteome</keyword>
<dbReference type="Proteomes" id="UP000461585">
    <property type="component" value="Unassembled WGS sequence"/>
</dbReference>
<dbReference type="AlphaFoldDB" id="A0A7X5KN64"/>
<dbReference type="RefSeq" id="WP_162371390.1">
    <property type="nucleotide sequence ID" value="NZ_JAAEEH010000051.1"/>
</dbReference>
<evidence type="ECO:0000313" key="2">
    <source>
        <dbReference type="EMBL" id="NDL68671.1"/>
    </source>
</evidence>
<dbReference type="InterPro" id="IPR004879">
    <property type="entry name" value="Ssp411-like_TRX"/>
</dbReference>
<dbReference type="InterPro" id="IPR036249">
    <property type="entry name" value="Thioredoxin-like_sf"/>
</dbReference>
<dbReference type="PANTHER" id="PTHR42899:SF1">
    <property type="entry name" value="SPERMATOGENESIS-ASSOCIATED PROTEIN 20"/>
    <property type="match status" value="1"/>
</dbReference>
<reference evidence="2 3" key="1">
    <citation type="submission" date="2020-01" db="EMBL/GenBank/DDBJ databases">
        <title>Anaeroalcalibacter tamaniensis gen. nov., sp. nov., moderately halophilic strictly anaerobic fermenter bacterium from mud volcano of Taman peninsula.</title>
        <authorList>
            <person name="Frolova A."/>
            <person name="Merkel A.Y."/>
            <person name="Slobodkin A.I."/>
        </authorList>
    </citation>
    <scope>NUCLEOTIDE SEQUENCE [LARGE SCALE GENOMIC DNA]</scope>
    <source>
        <strain evidence="2 3">F-3ap</strain>
    </source>
</reference>
<name>A0A7X5KN64_9FIRM</name>
<proteinExistence type="predicted"/>
<dbReference type="PIRSF" id="PIRSF006402">
    <property type="entry name" value="UCP006402_thioredoxin"/>
    <property type="match status" value="1"/>
</dbReference>
<feature type="domain" description="Spermatogenesis-associated protein 20-like TRX" evidence="1">
    <location>
        <begin position="3"/>
        <end position="163"/>
    </location>
</feature>
<dbReference type="CDD" id="cd02955">
    <property type="entry name" value="SSP411"/>
    <property type="match status" value="1"/>
</dbReference>
<gene>
    <name evidence="2" type="ORF">GXN74_13080</name>
</gene>
<dbReference type="Gene3D" id="1.50.10.10">
    <property type="match status" value="1"/>
</dbReference>
<dbReference type="Pfam" id="PF03190">
    <property type="entry name" value="Thioredox_DsbH"/>
    <property type="match status" value="1"/>
</dbReference>
<accession>A0A7X5KN64</accession>
<dbReference type="GO" id="GO:0005975">
    <property type="term" value="P:carbohydrate metabolic process"/>
    <property type="evidence" value="ECO:0007669"/>
    <property type="project" value="InterPro"/>
</dbReference>
<dbReference type="InterPro" id="IPR024705">
    <property type="entry name" value="Ssp411"/>
</dbReference>
<evidence type="ECO:0000313" key="3">
    <source>
        <dbReference type="Proteomes" id="UP000461585"/>
    </source>
</evidence>
<organism evidence="2 3">
    <name type="scientific">Anaerotalea alkaliphila</name>
    <dbReference type="NCBI Taxonomy" id="2662126"/>
    <lineage>
        <taxon>Bacteria</taxon>
        <taxon>Bacillati</taxon>
        <taxon>Bacillota</taxon>
        <taxon>Clostridia</taxon>
        <taxon>Eubacteriales</taxon>
        <taxon>Anaerotalea</taxon>
    </lineage>
</organism>
<evidence type="ECO:0000259" key="1">
    <source>
        <dbReference type="Pfam" id="PF03190"/>
    </source>
</evidence>
<comment type="caution">
    <text evidence="2">The sequence shown here is derived from an EMBL/GenBank/DDBJ whole genome shotgun (WGS) entry which is preliminary data.</text>
</comment>
<dbReference type="PANTHER" id="PTHR42899">
    <property type="entry name" value="SPERMATOGENESIS-ASSOCIATED PROTEIN 20"/>
    <property type="match status" value="1"/>
</dbReference>
<sequence>MSNHLIHASSPYLLQHAENPVDWHPWGEEAFARAKAEDKPVFLSIGYSTCHWCHVMMHESFEDPQVAEVLNRHFISIKVDREERPDIDSIYMKAAQVMTGSGGWPLSVFMTPDQAPFYVGTYFPKEPMGRFPGFVDLVQGIGGLWKSDRDRLEAAAWELAGALRSMAPRRRKPSGIDLEAKALGEHRKHFDFTHGGFHDQPKFPMVANLRYLLGVYGMTGNREALEMVEKALDGMAVGGIRDHVGGGFARYATDRRWLVPHFEKMLYDQALLALVYAEAYGATRKPLYRQVAEETLSYVLRDLRGPEGGFCTGEDADSEGREGAFYLWTRKELEELVPEGEREDFFAVYGVTPEGNFEGGNILNLLSPEGRDCMEREPDRYKSVLEVLRRVREARPRPFRDDKVLLGANALLVCALATAGWILEREDWLEEALALDRFLEENLKGPEGRWMGTYRKKTAAVKAFLDDHAYLLWAKTLLLEATGEERFLEEGWALASKIVELFGPEGGGVFSLIGRDQERLLDNPRELYDGALPSGNGLLSQLLARPAWGWEEMAKSLAAHVEGELEQAPMGFPGALLGRMASRGGGCEILCLGDPRSPELQAMAREAKCRRPVLGTLEYRKGEGEPELQVCEGMACHGPFRSLEELTEHFDKKGK</sequence>
<dbReference type="InterPro" id="IPR008928">
    <property type="entry name" value="6-hairpin_glycosidase_sf"/>
</dbReference>
<dbReference type="EMBL" id="JAAEEH010000051">
    <property type="protein sequence ID" value="NDL68671.1"/>
    <property type="molecule type" value="Genomic_DNA"/>
</dbReference>
<dbReference type="Gene3D" id="3.40.30.10">
    <property type="entry name" value="Glutaredoxin"/>
    <property type="match status" value="1"/>
</dbReference>
<dbReference type="InterPro" id="IPR012341">
    <property type="entry name" value="6hp_glycosidase-like_sf"/>
</dbReference>
<dbReference type="SUPFAM" id="SSF48208">
    <property type="entry name" value="Six-hairpin glycosidases"/>
    <property type="match status" value="1"/>
</dbReference>
<protein>
    <submittedName>
        <fullName evidence="2">Thioredoxin domain-containing protein</fullName>
    </submittedName>
</protein>
<dbReference type="SUPFAM" id="SSF52833">
    <property type="entry name" value="Thioredoxin-like"/>
    <property type="match status" value="1"/>
</dbReference>